<sequence>SEHSQKQGDINTAAIAIVLVVLYRKIVNCPFTVLRDTAGVKKLYDKVLQYCFRRFLQAPWTSPDTADEEAVLSDTRAALESALPAASLKSIFSLPLIEKRRYIEELSHIVLGIRIFNTQSSRGGVCLPDPRNLIDFRRRELMHALEKKIKEGEKLTRELSEILLKPSDPVSRRGKESDIAVRSQPGTWKSDSHTVSGQQIYATQLMLYRRALLGAMVQSGKQLKTAISECVNELMELKQAVRDSKTLSRDFVFPRFSRLAAAYHRAFQEGRRLTSLENLVHSLEDLATKCKAASDGTAELPDSRPRVESYPPDCKDLDLAASVAATPVEAGNQSVVGEEKLSDDGPVPALLDEEACRQARCCLELAGNCLYHLAKHGALVAAGDTTRKIVRRGNPRWVTAPPRVIAYDGRAYPFSTADAAEEFMRQPQDMIRQLRQRVKEQPALIHLLGLDHMFPRQVSIDGCKAIPQHGPRGLPVRSKSLQFVECLVIQAW</sequence>
<feature type="region of interest" description="Disordered" evidence="9">
    <location>
        <begin position="169"/>
        <end position="193"/>
    </location>
</feature>
<keyword evidence="5" id="KW-0970">Cilium biogenesis/degradation</keyword>
<name>A0A2C6LBD8_9APIC</name>
<evidence type="ECO:0000256" key="8">
    <source>
        <dbReference type="ARBA" id="ARBA00023273"/>
    </source>
</evidence>
<feature type="compositionally biased region" description="Polar residues" evidence="9">
    <location>
        <begin position="184"/>
        <end position="193"/>
    </location>
</feature>
<keyword evidence="6" id="KW-0969">Cilium</keyword>
<keyword evidence="8" id="KW-0966">Cell projection</keyword>
<feature type="compositionally biased region" description="Basic and acidic residues" evidence="9">
    <location>
        <begin position="170"/>
        <end position="179"/>
    </location>
</feature>
<dbReference type="OrthoDB" id="329499at2759"/>
<organism evidence="10 11">
    <name type="scientific">Cystoisospora suis</name>
    <dbReference type="NCBI Taxonomy" id="483139"/>
    <lineage>
        <taxon>Eukaryota</taxon>
        <taxon>Sar</taxon>
        <taxon>Alveolata</taxon>
        <taxon>Apicomplexa</taxon>
        <taxon>Conoidasida</taxon>
        <taxon>Coccidia</taxon>
        <taxon>Eucoccidiorida</taxon>
        <taxon>Eimeriorina</taxon>
        <taxon>Sarcocystidae</taxon>
        <taxon>Cystoisospora</taxon>
    </lineage>
</organism>
<keyword evidence="4" id="KW-0963">Cytoplasm</keyword>
<gene>
    <name evidence="10" type="ORF">CSUI_001539</name>
</gene>
<comment type="subcellular location">
    <subcellularLocation>
        <location evidence="1">Cytoplasm</location>
        <location evidence="1">Cytoskeleton</location>
        <location evidence="1">Cilium axoneme</location>
    </subcellularLocation>
</comment>
<dbReference type="PANTHER" id="PTHR21442">
    <property type="entry name" value="CILIA- AND FLAGELLA-ASSOCIATED PROTEIN 206"/>
    <property type="match status" value="1"/>
</dbReference>
<dbReference type="RefSeq" id="XP_067926280.1">
    <property type="nucleotide sequence ID" value="XM_068061745.1"/>
</dbReference>
<comment type="caution">
    <text evidence="10">The sequence shown here is derived from an EMBL/GenBank/DDBJ whole genome shotgun (WGS) entry which is preliminary data.</text>
</comment>
<evidence type="ECO:0000256" key="7">
    <source>
        <dbReference type="ARBA" id="ARBA00023212"/>
    </source>
</evidence>
<evidence type="ECO:0000256" key="1">
    <source>
        <dbReference type="ARBA" id="ARBA00004430"/>
    </source>
</evidence>
<protein>
    <recommendedName>
        <fullName evidence="3">Cilia- and flagella-associated protein 206</fullName>
    </recommendedName>
</protein>
<dbReference type="GO" id="GO:0005930">
    <property type="term" value="C:axoneme"/>
    <property type="evidence" value="ECO:0007669"/>
    <property type="project" value="UniProtKB-SubCell"/>
</dbReference>
<dbReference type="GeneID" id="94424956"/>
<proteinExistence type="inferred from homology"/>
<accession>A0A2C6LBD8</accession>
<keyword evidence="11" id="KW-1185">Reference proteome</keyword>
<dbReference type="VEuPathDB" id="ToxoDB:CSUI_001539"/>
<comment type="similarity">
    <text evidence="2">Belongs to the CFAP206 family.</text>
</comment>
<evidence type="ECO:0000313" key="11">
    <source>
        <dbReference type="Proteomes" id="UP000221165"/>
    </source>
</evidence>
<evidence type="ECO:0000256" key="3">
    <source>
        <dbReference type="ARBA" id="ARBA00021602"/>
    </source>
</evidence>
<evidence type="ECO:0000256" key="5">
    <source>
        <dbReference type="ARBA" id="ARBA00022794"/>
    </source>
</evidence>
<dbReference type="Pfam" id="PF12018">
    <property type="entry name" value="FAP206"/>
    <property type="match status" value="1"/>
</dbReference>
<dbReference type="EMBL" id="MIGC01000616">
    <property type="protein sequence ID" value="PHJ24608.1"/>
    <property type="molecule type" value="Genomic_DNA"/>
</dbReference>
<dbReference type="Proteomes" id="UP000221165">
    <property type="component" value="Unassembled WGS sequence"/>
</dbReference>
<dbReference type="GO" id="GO:0003356">
    <property type="term" value="P:regulation of cilium beat frequency"/>
    <property type="evidence" value="ECO:0007669"/>
    <property type="project" value="TreeGrafter"/>
</dbReference>
<dbReference type="GO" id="GO:0036064">
    <property type="term" value="C:ciliary basal body"/>
    <property type="evidence" value="ECO:0007669"/>
    <property type="project" value="TreeGrafter"/>
</dbReference>
<keyword evidence="7" id="KW-0206">Cytoskeleton</keyword>
<dbReference type="GO" id="GO:0030030">
    <property type="term" value="P:cell projection organization"/>
    <property type="evidence" value="ECO:0007669"/>
    <property type="project" value="UniProtKB-KW"/>
</dbReference>
<evidence type="ECO:0000256" key="9">
    <source>
        <dbReference type="SAM" id="MobiDB-lite"/>
    </source>
</evidence>
<evidence type="ECO:0000313" key="10">
    <source>
        <dbReference type="EMBL" id="PHJ24608.1"/>
    </source>
</evidence>
<dbReference type="AlphaFoldDB" id="A0A2C6LBD8"/>
<evidence type="ECO:0000256" key="6">
    <source>
        <dbReference type="ARBA" id="ARBA00023069"/>
    </source>
</evidence>
<feature type="non-terminal residue" evidence="10">
    <location>
        <position position="1"/>
    </location>
</feature>
<reference evidence="10 11" key="1">
    <citation type="journal article" date="2017" name="Int. J. Parasitol.">
        <title>The genome of the protozoan parasite Cystoisospora suis and a reverse vaccinology approach to identify vaccine candidates.</title>
        <authorList>
            <person name="Palmieri N."/>
            <person name="Shrestha A."/>
            <person name="Ruttkowski B."/>
            <person name="Beck T."/>
            <person name="Vogl C."/>
            <person name="Tomley F."/>
            <person name="Blake D.P."/>
            <person name="Joachim A."/>
        </authorList>
    </citation>
    <scope>NUCLEOTIDE SEQUENCE [LARGE SCALE GENOMIC DNA]</scope>
    <source>
        <strain evidence="10 11">Wien I</strain>
    </source>
</reference>
<dbReference type="PANTHER" id="PTHR21442:SF0">
    <property type="entry name" value="CILIA- AND FLAGELLA-ASSOCIATED PROTEIN 206"/>
    <property type="match status" value="1"/>
</dbReference>
<evidence type="ECO:0000256" key="4">
    <source>
        <dbReference type="ARBA" id="ARBA00022490"/>
    </source>
</evidence>
<dbReference type="InterPro" id="IPR021897">
    <property type="entry name" value="FAP206"/>
</dbReference>
<evidence type="ECO:0000256" key="2">
    <source>
        <dbReference type="ARBA" id="ARBA00010500"/>
    </source>
</evidence>